<protein>
    <submittedName>
        <fullName evidence="1">Conjugal transfer protein TraN</fullName>
    </submittedName>
</protein>
<sequence length="1064" mass="117611">MKLKKTIASLIAVSLVTNTMSWAFYVTLINLALTPRVIAADEIFDQLDNNFDLANPNSNRNATTSAQEIIEKYKNASSGENLSGTISEKYIGNAETKDLNVGKYGSFNTNESVMSNASKDGKSIGGSVSLPSMTGSTINSNYTKEGVKLLSRDDSGNIEISNNPNITPGTQTSTEEIFGSEQHHGDSKFAAGDSYGDEDGFINDIKTRKSQLFDAQSYDGVAYRTLVNANKDNPSPAIKPNDPMFTAGRNEIGNAVAGTGNWLQDCSTDKKTQTITTHYPDYKEYYCNSPKKDNFSSCTITRDFTVPVYISGGNGDLSVCGDNCVRIWFGRRDDNYWIDGVYDNALTLKFHQDAKLASAKIIAAEWDDHMRVTLDNKQIFAHLDGVYRETDYEAPRGSWELGHSWKLDHVIDITDKVRDSVYNEPDREVTMASRVWVGGKGEGYFQVELTFENLKLEDKHIQEPAGCYDAVKTPDTFCRFDRFADIDVGTKRLPNDILDLAKPLYDGDKSYLTWKTNLEGYFCDPLAKEKLCAYDANGNIMKDQAGKNLCYTYNDIKNMPDACAQYKNDAVCTMDKQTCAEGWLDSGTNTCYMYEQKWTCDRGNDVIREVESETNSCVSMIPCSGGTCETGRKGENGDFGKVAAYSNMVQYMQGEAKCTDPNDPNTCVVFEGKKEWCGRSVGFVNGLAKTDCCEAPQGTASPLQAIVYAGSMMRNANWEYISGKLAAWTGGETGTWSTMANAVGEWTATAGKSIGQMWSNITQPITSAYESIAGNLSRWVGSTSVSGSAASTGGQLTKDTMQTFGMGAIKQQLMNKAYEHMPATIRNFVFDQTATQATGQAVFSSAVTNFMLALNIIGWIYTAYQITKMLLEMLVACDQKEMEASIHKNQKSCFTLDTDRCVKYLNLGFTKKCVKKATDMCCYNSMLSRVIMQQAYPQLGIDPVASNCAGLSIVQIQNLDFDKIDLTEWINDAVQVGEVPDQYSQFSEESVAQMLPYKNNDYIGTTDRTIKAMEGEDNMIKARLEQTQAIKEENVDCSYLPRPAICEVGSTSKDPLTGKELPKY</sequence>
<dbReference type="RefSeq" id="WP_149615956.1">
    <property type="nucleotide sequence ID" value="NZ_CAWPFF010000001.1"/>
</dbReference>
<dbReference type="Proteomes" id="UP000322184">
    <property type="component" value="Unassembled WGS sequence"/>
</dbReference>
<dbReference type="Pfam" id="PF06986">
    <property type="entry name" value="F_T4SS_TraN"/>
    <property type="match status" value="1"/>
</dbReference>
<evidence type="ECO:0000313" key="2">
    <source>
        <dbReference type="Proteomes" id="UP000322184"/>
    </source>
</evidence>
<organism evidence="1 2">
    <name type="scientific">Photorhabdus heterorhabditis</name>
    <dbReference type="NCBI Taxonomy" id="880156"/>
    <lineage>
        <taxon>Bacteria</taxon>
        <taxon>Pseudomonadati</taxon>
        <taxon>Pseudomonadota</taxon>
        <taxon>Gammaproteobacteria</taxon>
        <taxon>Enterobacterales</taxon>
        <taxon>Morganellaceae</taxon>
        <taxon>Photorhabdus</taxon>
    </lineage>
</organism>
<dbReference type="InterPro" id="IPR014121">
    <property type="entry name" value="TraN_Ftype"/>
</dbReference>
<dbReference type="STRING" id="880156.AM629_06440"/>
<evidence type="ECO:0000313" key="1">
    <source>
        <dbReference type="EMBL" id="KAA1195773.1"/>
    </source>
</evidence>
<name>A0A5B0X8X3_9GAMM</name>
<dbReference type="EMBL" id="VTUW01000001">
    <property type="protein sequence ID" value="KAA1195773.1"/>
    <property type="molecule type" value="Genomic_DNA"/>
</dbReference>
<reference evidence="1 2" key="1">
    <citation type="submission" date="2019-09" db="EMBL/GenBank/DDBJ databases">
        <title>Whole genome sequence of Photorhabdus heterorhabditis strain ETL (Enterobacteriales: Enterobacteriaceae) a bacterial symbiont of Heterorhabditis zealandica strain ETL (Rhabditida: Heterorhabditidae).</title>
        <authorList>
            <person name="Lulamba T.E."/>
            <person name="Serepa-Dlamini M.H."/>
        </authorList>
    </citation>
    <scope>NUCLEOTIDE SEQUENCE [LARGE SCALE GENOMIC DNA]</scope>
    <source>
        <strain evidence="1 2">ETL</strain>
    </source>
</reference>
<accession>A0A5B0X8X3</accession>
<comment type="caution">
    <text evidence="1">The sequence shown here is derived from an EMBL/GenBank/DDBJ whole genome shotgun (WGS) entry which is preliminary data.</text>
</comment>
<dbReference type="NCBIfam" id="NF011459">
    <property type="entry name" value="PRK14877.1"/>
    <property type="match status" value="1"/>
</dbReference>
<gene>
    <name evidence="1" type="ORF">F0L16_01270</name>
</gene>
<proteinExistence type="predicted"/>
<dbReference type="AlphaFoldDB" id="A0A5B0X8X3"/>